<dbReference type="EMBL" id="QQTP01000021">
    <property type="protein sequence ID" value="RDJ20202.1"/>
    <property type="molecule type" value="Genomic_DNA"/>
</dbReference>
<evidence type="ECO:0000256" key="2">
    <source>
        <dbReference type="PIRSR" id="PIRSR605511-1"/>
    </source>
</evidence>
<comment type="caution">
    <text evidence="5">The sequence shown here is derived from an EMBL/GenBank/DDBJ whole genome shotgun (WGS) entry which is preliminary data.</text>
</comment>
<dbReference type="Proteomes" id="UP000255207">
    <property type="component" value="Unassembled WGS sequence"/>
</dbReference>
<feature type="binding site" evidence="3">
    <location>
        <position position="148"/>
    </location>
    <ligand>
        <name>a divalent metal cation</name>
        <dbReference type="ChEBI" id="CHEBI:60240"/>
    </ligand>
</feature>
<feature type="binding site" evidence="3">
    <location>
        <position position="17"/>
    </location>
    <ligand>
        <name>a divalent metal cation</name>
        <dbReference type="ChEBI" id="CHEBI:60240"/>
    </ligand>
</feature>
<dbReference type="Pfam" id="PF08450">
    <property type="entry name" value="SGL"/>
    <property type="match status" value="1"/>
</dbReference>
<name>A0A370L027_9HYPH</name>
<keyword evidence="3" id="KW-0862">Zinc</keyword>
<dbReference type="PRINTS" id="PR01790">
    <property type="entry name" value="SMP30FAMILY"/>
</dbReference>
<evidence type="ECO:0000313" key="6">
    <source>
        <dbReference type="Proteomes" id="UP000255207"/>
    </source>
</evidence>
<dbReference type="Gene3D" id="2.120.10.30">
    <property type="entry name" value="TolB, C-terminal domain"/>
    <property type="match status" value="1"/>
</dbReference>
<dbReference type="GO" id="GO:0005509">
    <property type="term" value="F:calcium ion binding"/>
    <property type="evidence" value="ECO:0007669"/>
    <property type="project" value="TreeGrafter"/>
</dbReference>
<protein>
    <submittedName>
        <fullName evidence="5">SMP-30/gluconolactonase/LRE family protein</fullName>
    </submittedName>
</protein>
<dbReference type="OrthoDB" id="2633250at2"/>
<accession>A0A370L027</accession>
<evidence type="ECO:0000256" key="3">
    <source>
        <dbReference type="PIRSR" id="PIRSR605511-2"/>
    </source>
</evidence>
<feature type="binding site" evidence="3">
    <location>
        <position position="198"/>
    </location>
    <ligand>
        <name>a divalent metal cation</name>
        <dbReference type="ChEBI" id="CHEBI:60240"/>
    </ligand>
</feature>
<keyword evidence="3" id="KW-0479">Metal-binding</keyword>
<dbReference type="PANTHER" id="PTHR10907">
    <property type="entry name" value="REGUCALCIN"/>
    <property type="match status" value="1"/>
</dbReference>
<comment type="cofactor">
    <cofactor evidence="3">
        <name>Zn(2+)</name>
        <dbReference type="ChEBI" id="CHEBI:29105"/>
    </cofactor>
    <text evidence="3">Binds 1 divalent metal cation per subunit.</text>
</comment>
<dbReference type="PANTHER" id="PTHR10907:SF47">
    <property type="entry name" value="REGUCALCIN"/>
    <property type="match status" value="1"/>
</dbReference>
<dbReference type="InterPro" id="IPR011042">
    <property type="entry name" value="6-blade_b-propeller_TolB-like"/>
</dbReference>
<evidence type="ECO:0000259" key="4">
    <source>
        <dbReference type="Pfam" id="PF08450"/>
    </source>
</evidence>
<evidence type="ECO:0000313" key="5">
    <source>
        <dbReference type="EMBL" id="RDJ20202.1"/>
    </source>
</evidence>
<organism evidence="5 6">
    <name type="scientific">Bosea caraganae</name>
    <dbReference type="NCBI Taxonomy" id="2763117"/>
    <lineage>
        <taxon>Bacteria</taxon>
        <taxon>Pseudomonadati</taxon>
        <taxon>Pseudomonadota</taxon>
        <taxon>Alphaproteobacteria</taxon>
        <taxon>Hyphomicrobiales</taxon>
        <taxon>Boseaceae</taxon>
        <taxon>Bosea</taxon>
    </lineage>
</organism>
<feature type="binding site" evidence="3">
    <location>
        <position position="102"/>
    </location>
    <ligand>
        <name>substrate</name>
    </ligand>
</feature>
<dbReference type="SUPFAM" id="SSF63829">
    <property type="entry name" value="Calcium-dependent phosphotriesterase"/>
    <property type="match status" value="1"/>
</dbReference>
<comment type="similarity">
    <text evidence="1">Belongs to the SMP-30/CGR1 family.</text>
</comment>
<dbReference type="InterPro" id="IPR005511">
    <property type="entry name" value="SMP-30"/>
</dbReference>
<gene>
    <name evidence="5" type="ORF">DWE98_25700</name>
</gene>
<proteinExistence type="inferred from homology"/>
<dbReference type="GO" id="GO:0019853">
    <property type="term" value="P:L-ascorbic acid biosynthetic process"/>
    <property type="evidence" value="ECO:0007669"/>
    <property type="project" value="TreeGrafter"/>
</dbReference>
<dbReference type="InterPro" id="IPR013658">
    <property type="entry name" value="SGL"/>
</dbReference>
<dbReference type="GO" id="GO:0004341">
    <property type="term" value="F:gluconolactonase activity"/>
    <property type="evidence" value="ECO:0007669"/>
    <property type="project" value="TreeGrafter"/>
</dbReference>
<sequence>MELTAELLLDARDETGEGPVWDGKAQALWWTDIPGKRLHRLDPSSGAHRIFAMPGRVGCFALREAGGLVLAMEQGFATFDPESGAVEILSEPEAGLANHRFNDGRCDPAGRFLAGSMNMAKAAVSGQLWRLDPDKAVTRVAGGVTIANGLAFSPDGKRMYWSDSPAEKVYVFDYDLDTGTPSNQRLFLEKGPAPGRPDGAAVDADGCYWSARWVGNAVVRFTPEGKIDRTIKLPVSRVTMCAFGGPDLRTLYITTACEGMTAEELAAEPLAGGVFVAEPGVQGLPEPSFQG</sequence>
<dbReference type="AlphaFoldDB" id="A0A370L027"/>
<feature type="active site" description="Proton donor/acceptor" evidence="2">
    <location>
        <position position="198"/>
    </location>
</feature>
<feature type="binding site" evidence="3">
    <location>
        <position position="100"/>
    </location>
    <ligand>
        <name>substrate</name>
    </ligand>
</feature>
<dbReference type="RefSeq" id="WP_114832168.1">
    <property type="nucleotide sequence ID" value="NZ_QQTO01000040.1"/>
</dbReference>
<evidence type="ECO:0000256" key="1">
    <source>
        <dbReference type="ARBA" id="ARBA00008853"/>
    </source>
</evidence>
<feature type="domain" description="SMP-30/Gluconolactonase/LRE-like region" evidence="4">
    <location>
        <begin position="16"/>
        <end position="256"/>
    </location>
</feature>
<reference evidence="6" key="1">
    <citation type="submission" date="2018-07" db="EMBL/GenBank/DDBJ databases">
        <authorList>
            <person name="Safronova V.I."/>
            <person name="Chirak E.R."/>
            <person name="Sazanova A.L."/>
        </authorList>
    </citation>
    <scope>NUCLEOTIDE SEQUENCE [LARGE SCALE GENOMIC DNA]</scope>
    <source>
        <strain evidence="6">RCAM04685</strain>
    </source>
</reference>
<keyword evidence="6" id="KW-1185">Reference proteome</keyword>